<evidence type="ECO:0000259" key="4">
    <source>
        <dbReference type="Pfam" id="PF03478"/>
    </source>
</evidence>
<keyword evidence="6" id="KW-1185">Reference proteome</keyword>
<feature type="region of interest" description="Disordered" evidence="3">
    <location>
        <begin position="361"/>
        <end position="384"/>
    </location>
</feature>
<feature type="region of interest" description="Disordered" evidence="3">
    <location>
        <begin position="457"/>
        <end position="596"/>
    </location>
</feature>
<evidence type="ECO:0000313" key="6">
    <source>
        <dbReference type="Proteomes" id="UP001457282"/>
    </source>
</evidence>
<proteinExistence type="inferred from homology"/>
<feature type="compositionally biased region" description="Basic and acidic residues" evidence="3">
    <location>
        <begin position="361"/>
        <end position="378"/>
    </location>
</feature>
<evidence type="ECO:0000256" key="3">
    <source>
        <dbReference type="SAM" id="MobiDB-lite"/>
    </source>
</evidence>
<reference evidence="5 6" key="1">
    <citation type="journal article" date="2023" name="G3 (Bethesda)">
        <title>A chromosome-length genome assembly and annotation of blackberry (Rubus argutus, cv. 'Hillquist').</title>
        <authorList>
            <person name="Bruna T."/>
            <person name="Aryal R."/>
            <person name="Dudchenko O."/>
            <person name="Sargent D.J."/>
            <person name="Mead D."/>
            <person name="Buti M."/>
            <person name="Cavallini A."/>
            <person name="Hytonen T."/>
            <person name="Andres J."/>
            <person name="Pham M."/>
            <person name="Weisz D."/>
            <person name="Mascagni F."/>
            <person name="Usai G."/>
            <person name="Natali L."/>
            <person name="Bassil N."/>
            <person name="Fernandez G.E."/>
            <person name="Lomsadze A."/>
            <person name="Armour M."/>
            <person name="Olukolu B."/>
            <person name="Poorten T."/>
            <person name="Britton C."/>
            <person name="Davik J."/>
            <person name="Ashrafi H."/>
            <person name="Aiden E.L."/>
            <person name="Borodovsky M."/>
            <person name="Worthington M."/>
        </authorList>
    </citation>
    <scope>NUCLEOTIDE SEQUENCE [LARGE SCALE GENOMIC DNA]</scope>
    <source>
        <strain evidence="5">PI 553951</strain>
    </source>
</reference>
<dbReference type="PANTHER" id="PTHR44259:SF108">
    <property type="entry name" value="F-BOX PROTEIN SKIP23-LIKE"/>
    <property type="match status" value="1"/>
</dbReference>
<gene>
    <name evidence="5" type="ORF">M0R45_028391</name>
</gene>
<feature type="compositionally biased region" description="Basic residues" evidence="3">
    <location>
        <begin position="682"/>
        <end position="691"/>
    </location>
</feature>
<name>A0AAW1W971_RUBAR</name>
<evidence type="ECO:0000313" key="5">
    <source>
        <dbReference type="EMBL" id="KAK9919815.1"/>
    </source>
</evidence>
<feature type="compositionally biased region" description="Low complexity" evidence="3">
    <location>
        <begin position="522"/>
        <end position="540"/>
    </location>
</feature>
<feature type="domain" description="KIB1-4 beta-propeller" evidence="4">
    <location>
        <begin position="72"/>
        <end position="335"/>
    </location>
</feature>
<dbReference type="PANTHER" id="PTHR44259">
    <property type="entry name" value="OS07G0183000 PROTEIN-RELATED"/>
    <property type="match status" value="1"/>
</dbReference>
<protein>
    <recommendedName>
        <fullName evidence="4">KIB1-4 beta-propeller domain-containing protein</fullName>
    </recommendedName>
</protein>
<feature type="region of interest" description="Disordered" evidence="3">
    <location>
        <begin position="659"/>
        <end position="691"/>
    </location>
</feature>
<feature type="compositionally biased region" description="Basic and acidic residues" evidence="3">
    <location>
        <begin position="659"/>
        <end position="681"/>
    </location>
</feature>
<accession>A0AAW1W971</accession>
<sequence>MADWSSLLQDLVISIAERQLVSLEDFVSFGAVCKSWSLAATFAAENFTGRSTRQVPFLMFPADEKDSNIRKFYSLTRCKIYQLDLMLEAKEKICYSASSGWLITTQFDPPHSSFRVLVNLVHPFNKHDQIKLPNLYSRPSSYLKFVLSSSPSSRSSSSYIVMVGLSPMTIAFCRPYDQSWRKFTCWGGSACDVTYYQGRFYALGLRGSVSICDIEGTNEPGTRRIVKNMPRKLLHIPNYIKFKSDLYLVEVEGALSVVFLCYNSNDLPTSIVGFRVFKVPFTTDNWQSELEVRNLGNKALFLSPDSSFCVEASNCSGCKANCIYFLLYDRYRDIGWKGISAAGDMDILQIRQILKEQYRNANDTKESSTKSGIKETKESSFFGPSESALSRRVIEQTQALMPELIDILEKKKKKNNDHEKPTKATKSSSMDFKSDCAKKVKESRDYSFLLSETAEIPKISKGSPPNPSNLKSIPKADRNVIPKKSPDNKFKANPKGSQKTPGNLRPKMSSLKENESGDNKSKASLAKSKSESLSVSKYSVPGTGSKSLKSRPNENLVTESVQSSSAKQNLSLKQAKPRNTKVIPKKEGPCLNKKKEIKKGRVEENLGDDENVDVSSLIHEIMGRRGKRRYLDYDDDDGDDRSMVSGFNDILKEERESAKIARKEDEEERLRIEQEEKSERLRKAKKQKLMN</sequence>
<dbReference type="InterPro" id="IPR050942">
    <property type="entry name" value="F-box_BR-signaling"/>
</dbReference>
<feature type="compositionally biased region" description="Polar residues" evidence="3">
    <location>
        <begin position="553"/>
        <end position="572"/>
    </location>
</feature>
<dbReference type="AlphaFoldDB" id="A0AAW1W971"/>
<dbReference type="Pfam" id="PF03478">
    <property type="entry name" value="Beta-prop_KIB1-4"/>
    <property type="match status" value="1"/>
</dbReference>
<dbReference type="Pfam" id="PF08243">
    <property type="entry name" value="SPT2"/>
    <property type="match status" value="1"/>
</dbReference>
<comment type="similarity">
    <text evidence="1">Belongs to the SPT2 family.</text>
</comment>
<evidence type="ECO:0000256" key="2">
    <source>
        <dbReference type="ARBA" id="ARBA00023054"/>
    </source>
</evidence>
<dbReference type="SMART" id="SM00784">
    <property type="entry name" value="SPT2"/>
    <property type="match status" value="1"/>
</dbReference>
<dbReference type="InterPro" id="IPR005174">
    <property type="entry name" value="KIB1-4_b-propeller"/>
</dbReference>
<comment type="caution">
    <text evidence="5">The sequence shown here is derived from an EMBL/GenBank/DDBJ whole genome shotgun (WGS) entry which is preliminary data.</text>
</comment>
<dbReference type="InterPro" id="IPR013256">
    <property type="entry name" value="Chromatin_SPT2"/>
</dbReference>
<dbReference type="EMBL" id="JBEDUW010000006">
    <property type="protein sequence ID" value="KAK9919815.1"/>
    <property type="molecule type" value="Genomic_DNA"/>
</dbReference>
<evidence type="ECO:0000256" key="1">
    <source>
        <dbReference type="ARBA" id="ARBA00006461"/>
    </source>
</evidence>
<feature type="compositionally biased region" description="Basic and acidic residues" evidence="3">
    <location>
        <begin position="474"/>
        <end position="490"/>
    </location>
</feature>
<keyword evidence="2" id="KW-0175">Coiled coil</keyword>
<dbReference type="Proteomes" id="UP001457282">
    <property type="component" value="Unassembled WGS sequence"/>
</dbReference>
<feature type="region of interest" description="Disordered" evidence="3">
    <location>
        <begin position="410"/>
        <end position="434"/>
    </location>
</feature>
<feature type="compositionally biased region" description="Basic and acidic residues" evidence="3">
    <location>
        <begin position="510"/>
        <end position="521"/>
    </location>
</feature>
<organism evidence="5 6">
    <name type="scientific">Rubus argutus</name>
    <name type="common">Southern blackberry</name>
    <dbReference type="NCBI Taxonomy" id="59490"/>
    <lineage>
        <taxon>Eukaryota</taxon>
        <taxon>Viridiplantae</taxon>
        <taxon>Streptophyta</taxon>
        <taxon>Embryophyta</taxon>
        <taxon>Tracheophyta</taxon>
        <taxon>Spermatophyta</taxon>
        <taxon>Magnoliopsida</taxon>
        <taxon>eudicotyledons</taxon>
        <taxon>Gunneridae</taxon>
        <taxon>Pentapetalae</taxon>
        <taxon>rosids</taxon>
        <taxon>fabids</taxon>
        <taxon>Rosales</taxon>
        <taxon>Rosaceae</taxon>
        <taxon>Rosoideae</taxon>
        <taxon>Rosoideae incertae sedis</taxon>
        <taxon>Rubus</taxon>
    </lineage>
</organism>